<dbReference type="EMBL" id="CP047218">
    <property type="protein sequence ID" value="QHD69604.1"/>
    <property type="molecule type" value="Genomic_DNA"/>
</dbReference>
<dbReference type="InterPro" id="IPR000551">
    <property type="entry name" value="MerR-type_HTH_dom"/>
</dbReference>
<dbReference type="SMART" id="SM00422">
    <property type="entry name" value="HTH_MERR"/>
    <property type="match status" value="1"/>
</dbReference>
<dbReference type="Proteomes" id="UP000464086">
    <property type="component" value="Chromosome"/>
</dbReference>
<dbReference type="SUPFAM" id="SSF46955">
    <property type="entry name" value="Putative DNA-binding domain"/>
    <property type="match status" value="1"/>
</dbReference>
<dbReference type="PRINTS" id="PR00040">
    <property type="entry name" value="HTHMERR"/>
</dbReference>
<name>A0A6P1GMY7_SPHYA</name>
<dbReference type="CDD" id="cd04785">
    <property type="entry name" value="HTH_CadR-PbrR-like"/>
    <property type="match status" value="1"/>
</dbReference>
<reference evidence="5 6" key="1">
    <citation type="submission" date="2019-12" db="EMBL/GenBank/DDBJ databases">
        <title>Functional and genomic insights into the Sphingobium yanoikuyae YC-JY1, a bacterium efficiently degrading bisphenol A.</title>
        <authorList>
            <person name="Jia Y."/>
            <person name="Li X."/>
            <person name="Wang J."/>
            <person name="Eltoukhy A."/>
            <person name="Lamraoui I."/>
            <person name="Yan Y."/>
        </authorList>
    </citation>
    <scope>NUCLEOTIDE SEQUENCE [LARGE SCALE GENOMIC DNA]</scope>
    <source>
        <strain evidence="5 6">YC-JY1</strain>
    </source>
</reference>
<organism evidence="5 6">
    <name type="scientific">Sphingobium yanoikuyae</name>
    <name type="common">Sphingomonas yanoikuyae</name>
    <dbReference type="NCBI Taxonomy" id="13690"/>
    <lineage>
        <taxon>Bacteria</taxon>
        <taxon>Pseudomonadati</taxon>
        <taxon>Pseudomonadota</taxon>
        <taxon>Alphaproteobacteria</taxon>
        <taxon>Sphingomonadales</taxon>
        <taxon>Sphingomonadaceae</taxon>
        <taxon>Sphingobium</taxon>
    </lineage>
</organism>
<keyword evidence="1" id="KW-0805">Transcription regulation</keyword>
<dbReference type="PROSITE" id="PS50937">
    <property type="entry name" value="HTH_MERR_2"/>
    <property type="match status" value="1"/>
</dbReference>
<keyword evidence="2" id="KW-0238">DNA-binding</keyword>
<dbReference type="AlphaFoldDB" id="A0A6P1GMY7"/>
<keyword evidence="3" id="KW-0804">Transcription</keyword>
<protein>
    <submittedName>
        <fullName evidence="5">MerR family transcriptional regulator</fullName>
    </submittedName>
</protein>
<dbReference type="PANTHER" id="PTHR30204:SF94">
    <property type="entry name" value="HEAVY METAL-DEPENDENT TRANSCRIPTIONAL REGULATOR HI_0293-RELATED"/>
    <property type="match status" value="1"/>
</dbReference>
<dbReference type="GO" id="GO:0003700">
    <property type="term" value="F:DNA-binding transcription factor activity"/>
    <property type="evidence" value="ECO:0007669"/>
    <property type="project" value="InterPro"/>
</dbReference>
<accession>A0A6P1GMY7</accession>
<sequence>MKIGEIAKRTGLKIETIRFYESEGLIPSPIRSGGNYRLYDRSHLDRLSFVKRSRDLGFTLDQVRSLLHLADDPQESCAEADKIAAVHILEIDRKLADLTALRAEIAQWGGTCTTGTVAECKVIDALTR</sequence>
<dbReference type="InterPro" id="IPR047057">
    <property type="entry name" value="MerR_fam"/>
</dbReference>
<gene>
    <name evidence="5" type="ORF">GS397_22880</name>
</gene>
<dbReference type="PROSITE" id="PS00552">
    <property type="entry name" value="HTH_MERR_1"/>
    <property type="match status" value="1"/>
</dbReference>
<dbReference type="PANTHER" id="PTHR30204">
    <property type="entry name" value="REDOX-CYCLING DRUG-SENSING TRANSCRIPTIONAL ACTIVATOR SOXR"/>
    <property type="match status" value="1"/>
</dbReference>
<feature type="domain" description="HTH merR-type" evidence="4">
    <location>
        <begin position="1"/>
        <end position="69"/>
    </location>
</feature>
<evidence type="ECO:0000259" key="4">
    <source>
        <dbReference type="PROSITE" id="PS50937"/>
    </source>
</evidence>
<proteinExistence type="predicted"/>
<evidence type="ECO:0000313" key="6">
    <source>
        <dbReference type="Proteomes" id="UP000464086"/>
    </source>
</evidence>
<dbReference type="RefSeq" id="WP_159367733.1">
    <property type="nucleotide sequence ID" value="NZ_CP047218.1"/>
</dbReference>
<evidence type="ECO:0000256" key="2">
    <source>
        <dbReference type="ARBA" id="ARBA00023125"/>
    </source>
</evidence>
<dbReference type="GO" id="GO:0003677">
    <property type="term" value="F:DNA binding"/>
    <property type="evidence" value="ECO:0007669"/>
    <property type="project" value="UniProtKB-KW"/>
</dbReference>
<evidence type="ECO:0000313" key="5">
    <source>
        <dbReference type="EMBL" id="QHD69604.1"/>
    </source>
</evidence>
<dbReference type="Pfam" id="PF13411">
    <property type="entry name" value="MerR_1"/>
    <property type="match status" value="1"/>
</dbReference>
<evidence type="ECO:0000256" key="3">
    <source>
        <dbReference type="ARBA" id="ARBA00023163"/>
    </source>
</evidence>
<dbReference type="InterPro" id="IPR009061">
    <property type="entry name" value="DNA-bd_dom_put_sf"/>
</dbReference>
<evidence type="ECO:0000256" key="1">
    <source>
        <dbReference type="ARBA" id="ARBA00023015"/>
    </source>
</evidence>
<dbReference type="Gene3D" id="1.10.1660.10">
    <property type="match status" value="1"/>
</dbReference>